<evidence type="ECO:0000313" key="2">
    <source>
        <dbReference type="Proteomes" id="UP000799755"/>
    </source>
</evidence>
<evidence type="ECO:0000313" key="1">
    <source>
        <dbReference type="EMBL" id="KAF2472356.1"/>
    </source>
</evidence>
<sequence length="204" mass="23419">MPPMVDIYNSSAGQNGWLSKVVIMDCQHLSFPDLTFTHIFLSFGLPIIADRVAAAAQEFYTMKTGGTAVTAFCLNIPQGDMAREMRHKVWRSDATVTIEPHLKHKDPNFNRELLVQMGFRFEDVRLYEKSNILKVEDICEFVFAILSAIREEAEGWTEDDDERWDEAIKIHKMLLSEKKGYHADENRNIKLGIVAQIAIMRKEV</sequence>
<dbReference type="Proteomes" id="UP000799755">
    <property type="component" value="Unassembled WGS sequence"/>
</dbReference>
<dbReference type="EMBL" id="MU003502">
    <property type="protein sequence ID" value="KAF2472356.1"/>
    <property type="molecule type" value="Genomic_DNA"/>
</dbReference>
<comment type="caution">
    <text evidence="1">The sequence shown here is derived from an EMBL/GenBank/DDBJ whole genome shotgun (WGS) entry which is preliminary data.</text>
</comment>
<reference evidence="1" key="1">
    <citation type="journal article" date="2020" name="Stud. Mycol.">
        <title>101 Dothideomycetes genomes: a test case for predicting lifestyles and emergence of pathogens.</title>
        <authorList>
            <person name="Haridas S."/>
            <person name="Albert R."/>
            <person name="Binder M."/>
            <person name="Bloem J."/>
            <person name="Labutti K."/>
            <person name="Salamov A."/>
            <person name="Andreopoulos B."/>
            <person name="Baker S."/>
            <person name="Barry K."/>
            <person name="Bills G."/>
            <person name="Bluhm B."/>
            <person name="Cannon C."/>
            <person name="Castanera R."/>
            <person name="Culley D."/>
            <person name="Daum C."/>
            <person name="Ezra D."/>
            <person name="Gonzalez J."/>
            <person name="Henrissat B."/>
            <person name="Kuo A."/>
            <person name="Liang C."/>
            <person name="Lipzen A."/>
            <person name="Lutzoni F."/>
            <person name="Magnuson J."/>
            <person name="Mondo S."/>
            <person name="Nolan M."/>
            <person name="Ohm R."/>
            <person name="Pangilinan J."/>
            <person name="Park H.-J."/>
            <person name="Ramirez L."/>
            <person name="Alfaro M."/>
            <person name="Sun H."/>
            <person name="Tritt A."/>
            <person name="Yoshinaga Y."/>
            <person name="Zwiers L.-H."/>
            <person name="Turgeon B."/>
            <person name="Goodwin S."/>
            <person name="Spatafora J."/>
            <person name="Crous P."/>
            <person name="Grigoriev I."/>
        </authorList>
    </citation>
    <scope>NUCLEOTIDE SEQUENCE</scope>
    <source>
        <strain evidence="1">ATCC 200398</strain>
    </source>
</reference>
<protein>
    <submittedName>
        <fullName evidence="1">Uncharacterized protein</fullName>
    </submittedName>
</protein>
<keyword evidence="2" id="KW-1185">Reference proteome</keyword>
<name>A0ACB6R1N9_9PLEO</name>
<organism evidence="1 2">
    <name type="scientific">Lindgomyces ingoldianus</name>
    <dbReference type="NCBI Taxonomy" id="673940"/>
    <lineage>
        <taxon>Eukaryota</taxon>
        <taxon>Fungi</taxon>
        <taxon>Dikarya</taxon>
        <taxon>Ascomycota</taxon>
        <taxon>Pezizomycotina</taxon>
        <taxon>Dothideomycetes</taxon>
        <taxon>Pleosporomycetidae</taxon>
        <taxon>Pleosporales</taxon>
        <taxon>Lindgomycetaceae</taxon>
        <taxon>Lindgomyces</taxon>
    </lineage>
</organism>
<proteinExistence type="predicted"/>
<accession>A0ACB6R1N9</accession>
<gene>
    <name evidence="1" type="ORF">BDR25DRAFT_353392</name>
</gene>